<dbReference type="PANTHER" id="PTHR31120:SF8">
    <property type="entry name" value="METALLOPROTEASE TIKI2"/>
    <property type="match status" value="1"/>
</dbReference>
<dbReference type="EMBL" id="RHFK02000020">
    <property type="protein sequence ID" value="TWW57855.1"/>
    <property type="molecule type" value="Genomic_DNA"/>
</dbReference>
<evidence type="ECO:0000313" key="4">
    <source>
        <dbReference type="Proteomes" id="UP000324091"/>
    </source>
</evidence>
<sequence>MECSVCSVGHFLGNHSVLEILRQEGYEIVHIPPDHQEPVTESRPAEEPTAGSTEEPTDVTPTSWVTGSPEAELELQEPENMPGLGEEELPHMLLPDSLSQLEEFGRHKRLRKAHRGHGRPRLFSDLWVRIGDSTTPPSNVRIINGYVTVAPPLTHLEQHRRMEIQPTQRHLTPASSTPPEASSGHATLAHSTLLLGMVLAWISSDLLSS</sequence>
<evidence type="ECO:0000256" key="1">
    <source>
        <dbReference type="RuleBase" id="RU369069"/>
    </source>
</evidence>
<gene>
    <name evidence="3" type="ORF">D4764_07G0005740</name>
</gene>
<dbReference type="GO" id="GO:0005886">
    <property type="term" value="C:plasma membrane"/>
    <property type="evidence" value="ECO:0007669"/>
    <property type="project" value="UniProtKB-SubCell"/>
</dbReference>
<comment type="function">
    <text evidence="1">Metalloprotease that acts as a negative regulator of the Wnt signaling pathway by mediating the cleavage of the N-terminal residues of a subset of Wnt proteins. Following cleavage, Wnt proteins become oxidized and form large disulfide-bond oligomers, leading to their inactivation.</text>
</comment>
<feature type="region of interest" description="Disordered" evidence="2">
    <location>
        <begin position="33"/>
        <end position="69"/>
    </location>
</feature>
<dbReference type="GO" id="GO:0017147">
    <property type="term" value="F:Wnt-protein binding"/>
    <property type="evidence" value="ECO:0007669"/>
    <property type="project" value="TreeGrafter"/>
</dbReference>
<keyword evidence="1" id="KW-1003">Cell membrane</keyword>
<organism evidence="3 4">
    <name type="scientific">Takifugu flavidus</name>
    <name type="common">sansaifugu</name>
    <dbReference type="NCBI Taxonomy" id="433684"/>
    <lineage>
        <taxon>Eukaryota</taxon>
        <taxon>Metazoa</taxon>
        <taxon>Chordata</taxon>
        <taxon>Craniata</taxon>
        <taxon>Vertebrata</taxon>
        <taxon>Euteleostomi</taxon>
        <taxon>Actinopterygii</taxon>
        <taxon>Neopterygii</taxon>
        <taxon>Teleostei</taxon>
        <taxon>Neoteleostei</taxon>
        <taxon>Acanthomorphata</taxon>
        <taxon>Eupercaria</taxon>
        <taxon>Tetraodontiformes</taxon>
        <taxon>Tetradontoidea</taxon>
        <taxon>Tetraodontidae</taxon>
        <taxon>Takifugu</taxon>
    </lineage>
</organism>
<dbReference type="AlphaFoldDB" id="A0A5C6MSP8"/>
<dbReference type="GO" id="GO:0004222">
    <property type="term" value="F:metalloendopeptidase activity"/>
    <property type="evidence" value="ECO:0007669"/>
    <property type="project" value="UniProtKB-UniRule"/>
</dbReference>
<keyword evidence="1" id="KW-0879">Wnt signaling pathway</keyword>
<accession>A0A5C6MSP8</accession>
<dbReference type="GO" id="GO:0046872">
    <property type="term" value="F:metal ion binding"/>
    <property type="evidence" value="ECO:0007669"/>
    <property type="project" value="UniProtKB-UniRule"/>
</dbReference>
<reference evidence="3 4" key="1">
    <citation type="submission" date="2019-04" db="EMBL/GenBank/DDBJ databases">
        <title>Chromosome genome assembly for Takifugu flavidus.</title>
        <authorList>
            <person name="Xiao S."/>
        </authorList>
    </citation>
    <scope>NUCLEOTIDE SEQUENCE [LARGE SCALE GENOMIC DNA]</scope>
    <source>
        <strain evidence="3">HTHZ2018</strain>
        <tissue evidence="3">Muscle</tissue>
    </source>
</reference>
<dbReference type="GO" id="GO:0031090">
    <property type="term" value="C:organelle membrane"/>
    <property type="evidence" value="ECO:0007669"/>
    <property type="project" value="TreeGrafter"/>
</dbReference>
<dbReference type="GO" id="GO:0030178">
    <property type="term" value="P:negative regulation of Wnt signaling pathway"/>
    <property type="evidence" value="ECO:0007669"/>
    <property type="project" value="UniProtKB-UniRule"/>
</dbReference>
<keyword evidence="1 3" id="KW-0645">Protease</keyword>
<keyword evidence="1" id="KW-0479">Metal-binding</keyword>
<dbReference type="Proteomes" id="UP000324091">
    <property type="component" value="Chromosome 7"/>
</dbReference>
<comment type="subcellular location">
    <subcellularLocation>
        <location evidence="1">Cell membrane</location>
        <topology evidence="1">Single-pass type I membrane protein</topology>
    </subcellularLocation>
</comment>
<keyword evidence="1" id="KW-0472">Membrane</keyword>
<dbReference type="GO" id="GO:0006508">
    <property type="term" value="P:proteolysis"/>
    <property type="evidence" value="ECO:0007669"/>
    <property type="project" value="UniProtKB-KW"/>
</dbReference>
<feature type="compositionally biased region" description="Basic and acidic residues" evidence="2">
    <location>
        <begin position="33"/>
        <end position="46"/>
    </location>
</feature>
<keyword evidence="4" id="KW-1185">Reference proteome</keyword>
<dbReference type="EC" id="3.4.-.-" evidence="1"/>
<keyword evidence="1 3" id="KW-0482">Metalloprotease</keyword>
<keyword evidence="1" id="KW-0732">Signal</keyword>
<protein>
    <recommendedName>
        <fullName evidence="1">Metalloprotease TIKI</fullName>
        <ecNumber evidence="1">3.4.-.-</ecNumber>
    </recommendedName>
    <alternativeName>
        <fullName evidence="1">TRAB domain-containing protein 2</fullName>
    </alternativeName>
</protein>
<comment type="caution">
    <text evidence="3">The sequence shown here is derived from an EMBL/GenBank/DDBJ whole genome shotgun (WGS) entry which is preliminary data.</text>
</comment>
<feature type="compositionally biased region" description="Polar residues" evidence="2">
    <location>
        <begin position="50"/>
        <end position="66"/>
    </location>
</feature>
<evidence type="ECO:0000256" key="2">
    <source>
        <dbReference type="SAM" id="MobiDB-lite"/>
    </source>
</evidence>
<dbReference type="InterPro" id="IPR040230">
    <property type="entry name" value="TIKI1/2-like"/>
</dbReference>
<dbReference type="PANTHER" id="PTHR31120">
    <property type="entry name" value="METALLOPROTEASE TIKI"/>
    <property type="match status" value="1"/>
</dbReference>
<dbReference type="GO" id="GO:0016055">
    <property type="term" value="P:Wnt signaling pathway"/>
    <property type="evidence" value="ECO:0007669"/>
    <property type="project" value="UniProtKB-KW"/>
</dbReference>
<evidence type="ECO:0000313" key="3">
    <source>
        <dbReference type="EMBL" id="TWW57855.1"/>
    </source>
</evidence>
<proteinExistence type="inferred from homology"/>
<keyword evidence="1" id="KW-0378">Hydrolase</keyword>
<name>A0A5C6MSP8_9TELE</name>
<comment type="similarity">
    <text evidence="1">Belongs to the TIKI family.</text>
</comment>
<comment type="cofactor">
    <cofactor evidence="1">
        <name>Mn(2+)</name>
        <dbReference type="ChEBI" id="CHEBI:29035"/>
    </cofactor>
    <cofactor evidence="1">
        <name>Co(2+)</name>
        <dbReference type="ChEBI" id="CHEBI:48828"/>
    </cofactor>
    <text evidence="1">Divalent metal cations. Mn(2+) or Co(2+).</text>
</comment>